<dbReference type="GO" id="GO:0015421">
    <property type="term" value="F:ABC-type oligopeptide transporter activity"/>
    <property type="evidence" value="ECO:0007669"/>
    <property type="project" value="TreeGrafter"/>
</dbReference>
<keyword evidence="7 11" id="KW-0472">Membrane</keyword>
<dbReference type="Gene3D" id="3.40.50.300">
    <property type="entry name" value="P-loop containing nucleotide triphosphate hydrolases"/>
    <property type="match status" value="1"/>
</dbReference>
<keyword evidence="2" id="KW-0813">Transport</keyword>
<evidence type="ECO:0000256" key="9">
    <source>
        <dbReference type="ARBA" id="ARBA00061644"/>
    </source>
</evidence>
<dbReference type="EMBL" id="CP029191">
    <property type="protein sequence ID" value="QES41470.1"/>
    <property type="molecule type" value="Genomic_DNA"/>
</dbReference>
<evidence type="ECO:0000313" key="15">
    <source>
        <dbReference type="Proteomes" id="UP000324015"/>
    </source>
</evidence>
<dbReference type="GO" id="GO:0005886">
    <property type="term" value="C:plasma membrane"/>
    <property type="evidence" value="ECO:0007669"/>
    <property type="project" value="UniProtKB-SubCell"/>
</dbReference>
<dbReference type="Gene3D" id="1.20.1560.10">
    <property type="entry name" value="ABC transporter type 1, transmembrane domain"/>
    <property type="match status" value="1"/>
</dbReference>
<dbReference type="SMART" id="SM00382">
    <property type="entry name" value="AAA"/>
    <property type="match status" value="1"/>
</dbReference>
<dbReference type="FunFam" id="3.40.50.300:FF:000287">
    <property type="entry name" value="Multidrug ABC transporter ATP-binding protein"/>
    <property type="match status" value="1"/>
</dbReference>
<evidence type="ECO:0000256" key="6">
    <source>
        <dbReference type="ARBA" id="ARBA00022989"/>
    </source>
</evidence>
<dbReference type="InterPro" id="IPR039421">
    <property type="entry name" value="Type_1_exporter"/>
</dbReference>
<accession>A0A5P2CGQ8</accession>
<dbReference type="InterPro" id="IPR003439">
    <property type="entry name" value="ABC_transporter-like_ATP-bd"/>
</dbReference>
<sequence length="640" mass="69176">MPPGIGGPMLGPDSRSMDFKGSGKRLLGHFRPERATMYAMLAAAVLSVALSVLGPKILGRATDLLFAGIVGRDMPEGVTKEQALDRLRDHGDGGMADMLSGVDFTPGKGIDFGAVGEVLLLALGTFLVAGLLMAVATRLSNRAINRTVFRMRGDVQAKLSRLPLSYFDKRQRGEVLSRATNDLDNLNQTLQQTMGQLINSLLTIIGVLVMMFWVSPLLALVALVTVPLSFFVATKVGKRSQPQFVQQWKTTGALNAHVEEMYTGHTLVKVFGRQEQSAKAFAEQNEQLYEASFKAQFNSGVMQPLMFFISNLNYVLVAVVGGLRVASGSLSIGDVQAFIQYSRQFSMPLTQVASMANLVQSGVASAERIFEILDAEEQEADPVPGERPEKPRGRVEMSHVSFRYDPEKPLIEDLSLVVEPGHTVAIVGPTGAGKTTLVNLLMRFYEVTGGRIALDGVDIAAMSRDELRSGIGMVLQDTWLFGGTIAENIAYGAPKDVTREEIEEAARAAHADRFVRTLPDGYDTVIDDDGAGVSAGEKQLITIARAFLSDPVILVLDEATSSVDTRTEVLIQKAMARLAHGRTSFVIAHRLSTIRDADTILVMENGSIVEQGSHDTLLAADGAYARLYAAQFAQAVAEVD</sequence>
<comment type="subcellular location">
    <subcellularLocation>
        <location evidence="1">Cell membrane</location>
        <topology evidence="1">Multi-pass membrane protein</topology>
    </subcellularLocation>
</comment>
<keyword evidence="6 11" id="KW-1133">Transmembrane helix</keyword>
<dbReference type="SUPFAM" id="SSF52540">
    <property type="entry name" value="P-loop containing nucleoside triphosphate hydrolases"/>
    <property type="match status" value="1"/>
</dbReference>
<evidence type="ECO:0000313" key="14">
    <source>
        <dbReference type="EMBL" id="QES41470.1"/>
    </source>
</evidence>
<evidence type="ECO:0000259" key="13">
    <source>
        <dbReference type="PROSITE" id="PS50929"/>
    </source>
</evidence>
<evidence type="ECO:0000256" key="8">
    <source>
        <dbReference type="ARBA" id="ARBA00055053"/>
    </source>
</evidence>
<dbReference type="PANTHER" id="PTHR43394:SF1">
    <property type="entry name" value="ATP-BINDING CASSETTE SUB-FAMILY B MEMBER 10, MITOCHONDRIAL"/>
    <property type="match status" value="1"/>
</dbReference>
<comment type="function">
    <text evidence="8">ABC transporter involved in fatty acid import. Transmembrane domains (TMD) form a pore in the membrane and the ATP-binding domain (NBD) is responsible for energy generation.</text>
</comment>
<evidence type="ECO:0000256" key="10">
    <source>
        <dbReference type="ARBA" id="ARBA00071747"/>
    </source>
</evidence>
<keyword evidence="4" id="KW-0547">Nucleotide-binding</keyword>
<gene>
    <name evidence="14" type="ORF">DEJ49_10995</name>
</gene>
<dbReference type="Pfam" id="PF00005">
    <property type="entry name" value="ABC_tran"/>
    <property type="match status" value="1"/>
</dbReference>
<evidence type="ECO:0000256" key="2">
    <source>
        <dbReference type="ARBA" id="ARBA00022448"/>
    </source>
</evidence>
<organism evidence="14 15">
    <name type="scientific">Streptomyces venezuelae</name>
    <dbReference type="NCBI Taxonomy" id="54571"/>
    <lineage>
        <taxon>Bacteria</taxon>
        <taxon>Bacillati</taxon>
        <taxon>Actinomycetota</taxon>
        <taxon>Actinomycetes</taxon>
        <taxon>Kitasatosporales</taxon>
        <taxon>Streptomycetaceae</taxon>
        <taxon>Streptomyces</taxon>
    </lineage>
</organism>
<dbReference type="AlphaFoldDB" id="A0A5P2CGQ8"/>
<dbReference type="GO" id="GO:0005524">
    <property type="term" value="F:ATP binding"/>
    <property type="evidence" value="ECO:0007669"/>
    <property type="project" value="UniProtKB-KW"/>
</dbReference>
<evidence type="ECO:0000256" key="7">
    <source>
        <dbReference type="ARBA" id="ARBA00023136"/>
    </source>
</evidence>
<dbReference type="InterPro" id="IPR027417">
    <property type="entry name" value="P-loop_NTPase"/>
</dbReference>
<feature type="domain" description="ABC transmembrane type-1" evidence="13">
    <location>
        <begin position="39"/>
        <end position="361"/>
    </location>
</feature>
<proteinExistence type="inferred from homology"/>
<reference evidence="14 15" key="1">
    <citation type="submission" date="2018-05" db="EMBL/GenBank/DDBJ databases">
        <title>Streptomyces venezuelae.</title>
        <authorList>
            <person name="Kim W."/>
            <person name="Lee N."/>
            <person name="Cho B.-K."/>
        </authorList>
    </citation>
    <scope>NUCLEOTIDE SEQUENCE [LARGE SCALE GENOMIC DNA]</scope>
    <source>
        <strain evidence="14 15">ATCC 14585</strain>
    </source>
</reference>
<evidence type="ECO:0000256" key="5">
    <source>
        <dbReference type="ARBA" id="ARBA00022840"/>
    </source>
</evidence>
<dbReference type="Pfam" id="PF00664">
    <property type="entry name" value="ABC_membrane"/>
    <property type="match status" value="1"/>
</dbReference>
<dbReference type="InterPro" id="IPR017871">
    <property type="entry name" value="ABC_transporter-like_CS"/>
</dbReference>
<keyword evidence="5 14" id="KW-0067">ATP-binding</keyword>
<dbReference type="PANTHER" id="PTHR43394">
    <property type="entry name" value="ATP-DEPENDENT PERMEASE MDL1, MITOCHONDRIAL"/>
    <property type="match status" value="1"/>
</dbReference>
<dbReference type="SUPFAM" id="SSF90123">
    <property type="entry name" value="ABC transporter transmembrane region"/>
    <property type="match status" value="1"/>
</dbReference>
<feature type="transmembrane region" description="Helical" evidence="11">
    <location>
        <begin position="201"/>
        <end position="233"/>
    </location>
</feature>
<dbReference type="PROSITE" id="PS50929">
    <property type="entry name" value="ABC_TM1F"/>
    <property type="match status" value="1"/>
</dbReference>
<dbReference type="PROSITE" id="PS00211">
    <property type="entry name" value="ABC_TRANSPORTER_1"/>
    <property type="match status" value="1"/>
</dbReference>
<evidence type="ECO:0000256" key="1">
    <source>
        <dbReference type="ARBA" id="ARBA00004651"/>
    </source>
</evidence>
<dbReference type="CDD" id="cd18547">
    <property type="entry name" value="ABC_6TM_Tm288_like"/>
    <property type="match status" value="1"/>
</dbReference>
<comment type="similarity">
    <text evidence="9">Belongs to the ABC transporter superfamily. Lipid exporter (TC 3.A.1.106) family.</text>
</comment>
<dbReference type="InterPro" id="IPR036640">
    <property type="entry name" value="ABC1_TM_sf"/>
</dbReference>
<dbReference type="InterPro" id="IPR003593">
    <property type="entry name" value="AAA+_ATPase"/>
</dbReference>
<feature type="transmembrane region" description="Helical" evidence="11">
    <location>
        <begin position="118"/>
        <end position="136"/>
    </location>
</feature>
<evidence type="ECO:0000256" key="4">
    <source>
        <dbReference type="ARBA" id="ARBA00022741"/>
    </source>
</evidence>
<dbReference type="PROSITE" id="PS50893">
    <property type="entry name" value="ABC_TRANSPORTER_2"/>
    <property type="match status" value="1"/>
</dbReference>
<dbReference type="InterPro" id="IPR011527">
    <property type="entry name" value="ABC1_TM_dom"/>
</dbReference>
<name>A0A5P2CGQ8_STRVZ</name>
<protein>
    <recommendedName>
        <fullName evidence="10">Fatty acid ABC transporter ATP-binding/permease protein</fullName>
    </recommendedName>
</protein>
<evidence type="ECO:0000256" key="11">
    <source>
        <dbReference type="SAM" id="Phobius"/>
    </source>
</evidence>
<feature type="domain" description="ABC transporter" evidence="12">
    <location>
        <begin position="395"/>
        <end position="630"/>
    </location>
</feature>
<dbReference type="RefSeq" id="WP_150183965.1">
    <property type="nucleotide sequence ID" value="NZ_CP029191.1"/>
</dbReference>
<evidence type="ECO:0000259" key="12">
    <source>
        <dbReference type="PROSITE" id="PS50893"/>
    </source>
</evidence>
<dbReference type="CDD" id="cd03254">
    <property type="entry name" value="ABCC_Glucan_exporter_like"/>
    <property type="match status" value="1"/>
</dbReference>
<keyword evidence="3 11" id="KW-0812">Transmembrane</keyword>
<dbReference type="Proteomes" id="UP000324015">
    <property type="component" value="Chromosome"/>
</dbReference>
<evidence type="ECO:0000256" key="3">
    <source>
        <dbReference type="ARBA" id="ARBA00022692"/>
    </source>
</evidence>
<dbReference type="GO" id="GO:0016887">
    <property type="term" value="F:ATP hydrolysis activity"/>
    <property type="evidence" value="ECO:0007669"/>
    <property type="project" value="InterPro"/>
</dbReference>